<gene>
    <name evidence="2" type="ORF">SELMODRAFT_431681</name>
</gene>
<dbReference type="InParanoid" id="D8TDF6"/>
<protein>
    <recommendedName>
        <fullName evidence="4">F-box domain-containing protein</fullName>
    </recommendedName>
</protein>
<dbReference type="GO" id="GO:0031146">
    <property type="term" value="P:SCF-dependent proteasomal ubiquitin-dependent protein catabolic process"/>
    <property type="evidence" value="ECO:0000318"/>
    <property type="project" value="GO_Central"/>
</dbReference>
<feature type="compositionally biased region" description="Basic residues" evidence="1">
    <location>
        <begin position="1"/>
        <end position="22"/>
    </location>
</feature>
<dbReference type="InterPro" id="IPR050796">
    <property type="entry name" value="SCF_F-box_component"/>
</dbReference>
<organism evidence="3">
    <name type="scientific">Selaginella moellendorffii</name>
    <name type="common">Spikemoss</name>
    <dbReference type="NCBI Taxonomy" id="88036"/>
    <lineage>
        <taxon>Eukaryota</taxon>
        <taxon>Viridiplantae</taxon>
        <taxon>Streptophyta</taxon>
        <taxon>Embryophyta</taxon>
        <taxon>Tracheophyta</taxon>
        <taxon>Lycopodiopsida</taxon>
        <taxon>Selaginellales</taxon>
        <taxon>Selaginellaceae</taxon>
        <taxon>Selaginella</taxon>
    </lineage>
</organism>
<dbReference type="AlphaFoldDB" id="D8TDF6"/>
<dbReference type="Proteomes" id="UP000001514">
    <property type="component" value="Unassembled WGS sequence"/>
</dbReference>
<dbReference type="Gramene" id="EFJ05327">
    <property type="protein sequence ID" value="EFJ05327"/>
    <property type="gene ID" value="SELMODRAFT_431681"/>
</dbReference>
<evidence type="ECO:0008006" key="4">
    <source>
        <dbReference type="Google" id="ProtNLM"/>
    </source>
</evidence>
<dbReference type="PANTHER" id="PTHR31672:SF2">
    <property type="entry name" value="F-BOX DOMAIN-CONTAINING PROTEIN"/>
    <property type="match status" value="1"/>
</dbReference>
<dbReference type="EMBL" id="GL377729">
    <property type="protein sequence ID" value="EFJ05327.1"/>
    <property type="molecule type" value="Genomic_DNA"/>
</dbReference>
<keyword evidence="3" id="KW-1185">Reference proteome</keyword>
<feature type="compositionally biased region" description="Polar residues" evidence="1">
    <location>
        <begin position="52"/>
        <end position="62"/>
    </location>
</feature>
<dbReference type="HOGENOM" id="CLU_697182_0_0_1"/>
<dbReference type="PANTHER" id="PTHR31672">
    <property type="entry name" value="BNACNNG10540D PROTEIN"/>
    <property type="match status" value="1"/>
</dbReference>
<name>D8TDF6_SELML</name>
<evidence type="ECO:0000313" key="2">
    <source>
        <dbReference type="EMBL" id="EFJ05327.1"/>
    </source>
</evidence>
<proteinExistence type="predicted"/>
<sequence>MARKPLSRTKLVWKHPPKRKTPKASEPPAINAPGRKSFLPPDAPPKRVQRCGQDSCSSPQEQQRSRVAIPYDQEENRELGLLDRDLERLVLERIPLASRMTARAVSRAWNSKLSTRPQATLVVLNAWNSRQLIAFDTCHGVWAALPDACSLPVGAMRLLGAAGDVALAKSECPGRLLVGSPLGGVWADVVLPPMWHSNLAVAPVHFLTRRPYDAFQVISIHGHRSYVILYDSSRPGHWSTCKPAPCITRFQAAEITCHDRAYHTIAGDTIYYEDQIDRATPSQFFSRIVRYSLLDQSTACTVSRWPDSCTGSGGGKMVYCGGHLFVIDVGMRSVELQALDTIVVWRFVGESGEWLVESKCPVGARRTSSKGYCFDGVDVLWVVMADEEGSVENLVSYSLSSKQWRVHCSSGPFKVETTLEKSEEKRQAKKMQFTTIEYLQIPGEKIPFQHWRSQIKQRKKKKENYARSLTNVIRKEHIAEIFIC</sequence>
<reference evidence="2 3" key="1">
    <citation type="journal article" date="2011" name="Science">
        <title>The Selaginella genome identifies genetic changes associated with the evolution of vascular plants.</title>
        <authorList>
            <person name="Banks J.A."/>
            <person name="Nishiyama T."/>
            <person name="Hasebe M."/>
            <person name="Bowman J.L."/>
            <person name="Gribskov M."/>
            <person name="dePamphilis C."/>
            <person name="Albert V.A."/>
            <person name="Aono N."/>
            <person name="Aoyama T."/>
            <person name="Ambrose B.A."/>
            <person name="Ashton N.W."/>
            <person name="Axtell M.J."/>
            <person name="Barker E."/>
            <person name="Barker M.S."/>
            <person name="Bennetzen J.L."/>
            <person name="Bonawitz N.D."/>
            <person name="Chapple C."/>
            <person name="Cheng C."/>
            <person name="Correa L.G."/>
            <person name="Dacre M."/>
            <person name="DeBarry J."/>
            <person name="Dreyer I."/>
            <person name="Elias M."/>
            <person name="Engstrom E.M."/>
            <person name="Estelle M."/>
            <person name="Feng L."/>
            <person name="Finet C."/>
            <person name="Floyd S.K."/>
            <person name="Frommer W.B."/>
            <person name="Fujita T."/>
            <person name="Gramzow L."/>
            <person name="Gutensohn M."/>
            <person name="Harholt J."/>
            <person name="Hattori M."/>
            <person name="Heyl A."/>
            <person name="Hirai T."/>
            <person name="Hiwatashi Y."/>
            <person name="Ishikawa M."/>
            <person name="Iwata M."/>
            <person name="Karol K.G."/>
            <person name="Koehler B."/>
            <person name="Kolukisaoglu U."/>
            <person name="Kubo M."/>
            <person name="Kurata T."/>
            <person name="Lalonde S."/>
            <person name="Li K."/>
            <person name="Li Y."/>
            <person name="Litt A."/>
            <person name="Lyons E."/>
            <person name="Manning G."/>
            <person name="Maruyama T."/>
            <person name="Michael T.P."/>
            <person name="Mikami K."/>
            <person name="Miyazaki S."/>
            <person name="Morinaga S."/>
            <person name="Murata T."/>
            <person name="Mueller-Roeber B."/>
            <person name="Nelson D.R."/>
            <person name="Obara M."/>
            <person name="Oguri Y."/>
            <person name="Olmstead R.G."/>
            <person name="Onodera N."/>
            <person name="Petersen B.L."/>
            <person name="Pils B."/>
            <person name="Prigge M."/>
            <person name="Rensing S.A."/>
            <person name="Riano-Pachon D.M."/>
            <person name="Roberts A.W."/>
            <person name="Sato Y."/>
            <person name="Scheller H.V."/>
            <person name="Schulz B."/>
            <person name="Schulz C."/>
            <person name="Shakirov E.V."/>
            <person name="Shibagaki N."/>
            <person name="Shinohara N."/>
            <person name="Shippen D.E."/>
            <person name="Soerensen I."/>
            <person name="Sotooka R."/>
            <person name="Sugimoto N."/>
            <person name="Sugita M."/>
            <person name="Sumikawa N."/>
            <person name="Tanurdzic M."/>
            <person name="Theissen G."/>
            <person name="Ulvskov P."/>
            <person name="Wakazuki S."/>
            <person name="Weng J.K."/>
            <person name="Willats W.W."/>
            <person name="Wipf D."/>
            <person name="Wolf P.G."/>
            <person name="Yang L."/>
            <person name="Zimmer A.D."/>
            <person name="Zhu Q."/>
            <person name="Mitros T."/>
            <person name="Hellsten U."/>
            <person name="Loque D."/>
            <person name="Otillar R."/>
            <person name="Salamov A."/>
            <person name="Schmutz J."/>
            <person name="Shapiro H."/>
            <person name="Lindquist E."/>
            <person name="Lucas S."/>
            <person name="Rokhsar D."/>
            <person name="Grigoriev I.V."/>
        </authorList>
    </citation>
    <scope>NUCLEOTIDE SEQUENCE [LARGE SCALE GENOMIC DNA]</scope>
</reference>
<dbReference type="GO" id="GO:0004842">
    <property type="term" value="F:ubiquitin-protein transferase activity"/>
    <property type="evidence" value="ECO:0000318"/>
    <property type="project" value="GO_Central"/>
</dbReference>
<feature type="region of interest" description="Disordered" evidence="1">
    <location>
        <begin position="1"/>
        <end position="70"/>
    </location>
</feature>
<evidence type="ECO:0000313" key="3">
    <source>
        <dbReference type="Proteomes" id="UP000001514"/>
    </source>
</evidence>
<dbReference type="KEGG" id="smo:SELMODRAFT_431681"/>
<accession>D8TDF6</accession>
<evidence type="ECO:0000256" key="1">
    <source>
        <dbReference type="SAM" id="MobiDB-lite"/>
    </source>
</evidence>